<keyword evidence="2" id="KW-0804">Transcription</keyword>
<keyword evidence="5" id="KW-1185">Reference proteome</keyword>
<evidence type="ECO:0000313" key="5">
    <source>
        <dbReference type="Proteomes" id="UP001501444"/>
    </source>
</evidence>
<dbReference type="InterPro" id="IPR001034">
    <property type="entry name" value="DeoR_HTH"/>
</dbReference>
<organism evidence="4 5">
    <name type="scientific">Dactylosporangium salmoneum</name>
    <dbReference type="NCBI Taxonomy" id="53361"/>
    <lineage>
        <taxon>Bacteria</taxon>
        <taxon>Bacillati</taxon>
        <taxon>Actinomycetota</taxon>
        <taxon>Actinomycetes</taxon>
        <taxon>Micromonosporales</taxon>
        <taxon>Micromonosporaceae</taxon>
        <taxon>Dactylosporangium</taxon>
    </lineage>
</organism>
<evidence type="ECO:0000259" key="3">
    <source>
        <dbReference type="Pfam" id="PF08220"/>
    </source>
</evidence>
<name>A0ABP5UVN6_9ACTN</name>
<protein>
    <recommendedName>
        <fullName evidence="3">HTH deoR-type domain-containing protein</fullName>
    </recommendedName>
</protein>
<comment type="caution">
    <text evidence="4">The sequence shown here is derived from an EMBL/GenBank/DDBJ whole genome shotgun (WGS) entry which is preliminary data.</text>
</comment>
<reference evidence="5" key="1">
    <citation type="journal article" date="2019" name="Int. J. Syst. Evol. Microbiol.">
        <title>The Global Catalogue of Microorganisms (GCM) 10K type strain sequencing project: providing services to taxonomists for standard genome sequencing and annotation.</title>
        <authorList>
            <consortium name="The Broad Institute Genomics Platform"/>
            <consortium name="The Broad Institute Genome Sequencing Center for Infectious Disease"/>
            <person name="Wu L."/>
            <person name="Ma J."/>
        </authorList>
    </citation>
    <scope>NUCLEOTIDE SEQUENCE [LARGE SCALE GENOMIC DNA]</scope>
    <source>
        <strain evidence="5">JCM 3272</strain>
    </source>
</reference>
<dbReference type="RefSeq" id="WP_344619817.1">
    <property type="nucleotide sequence ID" value="NZ_BAAARV010000115.1"/>
</dbReference>
<dbReference type="EMBL" id="BAAARV010000115">
    <property type="protein sequence ID" value="GAA2388819.1"/>
    <property type="molecule type" value="Genomic_DNA"/>
</dbReference>
<proteinExistence type="predicted"/>
<evidence type="ECO:0000256" key="2">
    <source>
        <dbReference type="ARBA" id="ARBA00023163"/>
    </source>
</evidence>
<feature type="domain" description="HTH deoR-type" evidence="3">
    <location>
        <begin position="11"/>
        <end position="62"/>
    </location>
</feature>
<evidence type="ECO:0000256" key="1">
    <source>
        <dbReference type="ARBA" id="ARBA00023015"/>
    </source>
</evidence>
<accession>A0ABP5UVN6</accession>
<gene>
    <name evidence="4" type="ORF">GCM10010170_100120</name>
</gene>
<keyword evidence="1" id="KW-0805">Transcription regulation</keyword>
<sequence length="66" mass="7526">MIDTTDLPLQRRRWIADTVRSRGAVTSREVCQRFHVSMSTAIRDLDAVSLHLGHRVRGGLVRDALR</sequence>
<evidence type="ECO:0000313" key="4">
    <source>
        <dbReference type="EMBL" id="GAA2388819.1"/>
    </source>
</evidence>
<dbReference type="Pfam" id="PF08220">
    <property type="entry name" value="HTH_DeoR"/>
    <property type="match status" value="1"/>
</dbReference>
<dbReference type="Proteomes" id="UP001501444">
    <property type="component" value="Unassembled WGS sequence"/>
</dbReference>